<reference evidence="1 2" key="1">
    <citation type="submission" date="2019-12" db="EMBL/GenBank/DDBJ databases">
        <authorList>
            <person name="Alioto T."/>
            <person name="Alioto T."/>
            <person name="Gomez Garrido J."/>
        </authorList>
    </citation>
    <scope>NUCLEOTIDE SEQUENCE [LARGE SCALE GENOMIC DNA]</scope>
</reference>
<comment type="caution">
    <text evidence="1">The sequence shown here is derived from an EMBL/GenBank/DDBJ whole genome shotgun (WGS) entry which is preliminary data.</text>
</comment>
<keyword evidence="2" id="KW-1185">Reference proteome</keyword>
<gene>
    <name evidence="1" type="ORF">OLEA9_A086893</name>
</gene>
<dbReference type="Gramene" id="OE9A086893T1">
    <property type="protein sequence ID" value="OE9A086893C1"/>
    <property type="gene ID" value="OE9A086893"/>
</dbReference>
<dbReference type="AlphaFoldDB" id="A0A8S0PRB8"/>
<accession>A0A8S0PRB8</accession>
<evidence type="ECO:0000313" key="2">
    <source>
        <dbReference type="Proteomes" id="UP000594638"/>
    </source>
</evidence>
<dbReference type="Proteomes" id="UP000594638">
    <property type="component" value="Unassembled WGS sequence"/>
</dbReference>
<sequence length="84" mass="9634">TGINLKNPYLTEIFRFGSWEATTPAVDGGRRRVRAEALGEVEDGGCGGLVAAQVFLLENEWQHWWQNRKKRSLRKMNGRRRSGF</sequence>
<dbReference type="EMBL" id="CACTIH010000189">
    <property type="protein sequence ID" value="CAA2956515.1"/>
    <property type="molecule type" value="Genomic_DNA"/>
</dbReference>
<feature type="non-terminal residue" evidence="1">
    <location>
        <position position="1"/>
    </location>
</feature>
<organism evidence="1 2">
    <name type="scientific">Olea europaea subsp. europaea</name>
    <dbReference type="NCBI Taxonomy" id="158383"/>
    <lineage>
        <taxon>Eukaryota</taxon>
        <taxon>Viridiplantae</taxon>
        <taxon>Streptophyta</taxon>
        <taxon>Embryophyta</taxon>
        <taxon>Tracheophyta</taxon>
        <taxon>Spermatophyta</taxon>
        <taxon>Magnoliopsida</taxon>
        <taxon>eudicotyledons</taxon>
        <taxon>Gunneridae</taxon>
        <taxon>Pentapetalae</taxon>
        <taxon>asterids</taxon>
        <taxon>lamiids</taxon>
        <taxon>Lamiales</taxon>
        <taxon>Oleaceae</taxon>
        <taxon>Oleeae</taxon>
        <taxon>Olea</taxon>
    </lineage>
</organism>
<evidence type="ECO:0000313" key="1">
    <source>
        <dbReference type="EMBL" id="CAA2956515.1"/>
    </source>
</evidence>
<name>A0A8S0PRB8_OLEEU</name>
<proteinExistence type="predicted"/>
<protein>
    <submittedName>
        <fullName evidence="1">Uncharacterized protein</fullName>
    </submittedName>
</protein>